<sequence>MKKRIVIGQAGGPTAVINASLVSLAEALAPKHDITFVFNGYEGLAEGNFLEGTTDLLERLQMYKDVPGACLGSGRFESSMEVIEKMCQQLNHIGADTLIMIGGNGTMYALHLIEKELANKGTDLQVIGIPKTVDNDLGGTDHSPGFGSAARYVAQTVADSSRDLMAMNNFEQVRILETMGRNSGWLAGASGFFKKYEEEGPHFIGLPEIPDTHEQLFESVEASLQSHGQALLVVSEGMLWKDSLNAEHKNGRAVLGGVSAQIKSSLEEYFKISVRAEVLGMNQRSSSVYISESDKQEAMEIGTKAAHLVNENVSGQMVCIERISNLPYHVKINTTSFKNVIKEGERALPGKFINDQKQYYEWLRPLIGNGLSYPPPLRKEDNIYASSIDRPK</sequence>
<dbReference type="PANTHER" id="PTHR45770">
    <property type="entry name" value="ATP-DEPENDENT 6-PHOSPHOFRUCTOKINASE 1"/>
    <property type="match status" value="1"/>
</dbReference>
<keyword evidence="3" id="KW-0479">Metal-binding</keyword>
<keyword evidence="9" id="KW-1185">Reference proteome</keyword>
<dbReference type="AlphaFoldDB" id="A0A510Y6U2"/>
<evidence type="ECO:0000256" key="2">
    <source>
        <dbReference type="ARBA" id="ARBA00022679"/>
    </source>
</evidence>
<keyword evidence="5" id="KW-0460">Magnesium</keyword>
<evidence type="ECO:0000256" key="3">
    <source>
        <dbReference type="ARBA" id="ARBA00022723"/>
    </source>
</evidence>
<evidence type="ECO:0000313" key="8">
    <source>
        <dbReference type="EMBL" id="GEK59075.1"/>
    </source>
</evidence>
<dbReference type="Gene3D" id="3.40.50.460">
    <property type="entry name" value="Phosphofructokinase domain"/>
    <property type="match status" value="1"/>
</dbReference>
<comment type="caution">
    <text evidence="8">The sequence shown here is derived from an EMBL/GenBank/DDBJ whole genome shotgun (WGS) entry which is preliminary data.</text>
</comment>
<evidence type="ECO:0000256" key="6">
    <source>
        <dbReference type="ARBA" id="ARBA00038478"/>
    </source>
</evidence>
<dbReference type="STRING" id="1371.GCA_900166605_01624"/>
<gene>
    <name evidence="8" type="ORF">MHA01_19800</name>
</gene>
<dbReference type="PIRSF" id="PIRSF036483">
    <property type="entry name" value="PFK_XF0274"/>
    <property type="match status" value="1"/>
</dbReference>
<dbReference type="PRINTS" id="PR00476">
    <property type="entry name" value="PHFRCTKINASE"/>
</dbReference>
<comment type="similarity">
    <text evidence="6">Belongs to the phosphofructokinase type A (PFKA) family.</text>
</comment>
<dbReference type="InterPro" id="IPR035966">
    <property type="entry name" value="PKF_sf"/>
</dbReference>
<feature type="domain" description="Phosphofructokinase" evidence="7">
    <location>
        <begin position="4"/>
        <end position="308"/>
    </location>
</feature>
<dbReference type="Pfam" id="PF00365">
    <property type="entry name" value="PFK"/>
    <property type="match status" value="1"/>
</dbReference>
<dbReference type="InterPro" id="IPR000023">
    <property type="entry name" value="Phosphofructokinase_dom"/>
</dbReference>
<dbReference type="GO" id="GO:0003872">
    <property type="term" value="F:6-phosphofructokinase activity"/>
    <property type="evidence" value="ECO:0007669"/>
    <property type="project" value="InterPro"/>
</dbReference>
<comment type="cofactor">
    <cofactor evidence="1">
        <name>Mg(2+)</name>
        <dbReference type="ChEBI" id="CHEBI:18420"/>
    </cofactor>
</comment>
<organism evidence="8 9">
    <name type="scientific">Marinococcus halophilus</name>
    <dbReference type="NCBI Taxonomy" id="1371"/>
    <lineage>
        <taxon>Bacteria</taxon>
        <taxon>Bacillati</taxon>
        <taxon>Bacillota</taxon>
        <taxon>Bacilli</taxon>
        <taxon>Bacillales</taxon>
        <taxon>Bacillaceae</taxon>
        <taxon>Marinococcus</taxon>
    </lineage>
</organism>
<dbReference type="SUPFAM" id="SSF53784">
    <property type="entry name" value="Phosphofructokinase"/>
    <property type="match status" value="1"/>
</dbReference>
<dbReference type="GO" id="GO:0046872">
    <property type="term" value="F:metal ion binding"/>
    <property type="evidence" value="ECO:0007669"/>
    <property type="project" value="UniProtKB-KW"/>
</dbReference>
<evidence type="ECO:0000259" key="7">
    <source>
        <dbReference type="Pfam" id="PF00365"/>
    </source>
</evidence>
<dbReference type="Gene3D" id="3.40.50.450">
    <property type="match status" value="1"/>
</dbReference>
<name>A0A510Y6U2_MARHA</name>
<accession>A0A510Y6U2</accession>
<dbReference type="NCBIfam" id="NF010675">
    <property type="entry name" value="PRK14072.1"/>
    <property type="match status" value="1"/>
</dbReference>
<dbReference type="Proteomes" id="UP000321051">
    <property type="component" value="Unassembled WGS sequence"/>
</dbReference>
<evidence type="ECO:0000256" key="1">
    <source>
        <dbReference type="ARBA" id="ARBA00001946"/>
    </source>
</evidence>
<keyword evidence="4 8" id="KW-0418">Kinase</keyword>
<evidence type="ECO:0000256" key="4">
    <source>
        <dbReference type="ARBA" id="ARBA00022777"/>
    </source>
</evidence>
<dbReference type="GO" id="GO:0006002">
    <property type="term" value="P:fructose 6-phosphate metabolic process"/>
    <property type="evidence" value="ECO:0007669"/>
    <property type="project" value="InterPro"/>
</dbReference>
<keyword evidence="2" id="KW-0808">Transferase</keyword>
<evidence type="ECO:0000313" key="9">
    <source>
        <dbReference type="Proteomes" id="UP000321051"/>
    </source>
</evidence>
<dbReference type="UniPathway" id="UPA00109">
    <property type="reaction ID" value="UER00182"/>
</dbReference>
<dbReference type="EMBL" id="BJUN01000010">
    <property type="protein sequence ID" value="GEK59075.1"/>
    <property type="molecule type" value="Genomic_DNA"/>
</dbReference>
<evidence type="ECO:0000256" key="5">
    <source>
        <dbReference type="ARBA" id="ARBA00022842"/>
    </source>
</evidence>
<dbReference type="RefSeq" id="WP_158219162.1">
    <property type="nucleotide sequence ID" value="NZ_BJUN01000010.1"/>
</dbReference>
<dbReference type="InterPro" id="IPR022953">
    <property type="entry name" value="ATP_PFK"/>
</dbReference>
<reference evidence="8 9" key="1">
    <citation type="submission" date="2019-07" db="EMBL/GenBank/DDBJ databases">
        <title>Whole genome shotgun sequence of Marinococcus halophilus NBRC 102359.</title>
        <authorList>
            <person name="Hosoyama A."/>
            <person name="Uohara A."/>
            <person name="Ohji S."/>
            <person name="Ichikawa N."/>
        </authorList>
    </citation>
    <scope>NUCLEOTIDE SEQUENCE [LARGE SCALE GENOMIC DNA]</scope>
    <source>
        <strain evidence="8 9">NBRC 102359</strain>
    </source>
</reference>
<dbReference type="InterPro" id="IPR050929">
    <property type="entry name" value="PFKA"/>
</dbReference>
<protein>
    <submittedName>
        <fullName evidence="8">6-phosphofructokinase</fullName>
    </submittedName>
</protein>
<proteinExistence type="inferred from homology"/>